<organism evidence="2 3">
    <name type="scientific">Saguinus oedipus</name>
    <name type="common">Cotton-top tamarin</name>
    <name type="synonym">Oedipomidas oedipus</name>
    <dbReference type="NCBI Taxonomy" id="9490"/>
    <lineage>
        <taxon>Eukaryota</taxon>
        <taxon>Metazoa</taxon>
        <taxon>Chordata</taxon>
        <taxon>Craniata</taxon>
        <taxon>Vertebrata</taxon>
        <taxon>Euteleostomi</taxon>
        <taxon>Mammalia</taxon>
        <taxon>Eutheria</taxon>
        <taxon>Euarchontoglires</taxon>
        <taxon>Primates</taxon>
        <taxon>Haplorrhini</taxon>
        <taxon>Platyrrhini</taxon>
        <taxon>Cebidae</taxon>
        <taxon>Callitrichinae</taxon>
        <taxon>Saguinus</taxon>
    </lineage>
</organism>
<keyword evidence="3" id="KW-1185">Reference proteome</keyword>
<name>A0ABQ9TMC5_SAGOE</name>
<evidence type="ECO:0000313" key="2">
    <source>
        <dbReference type="EMBL" id="KAK2085921.1"/>
    </source>
</evidence>
<feature type="compositionally biased region" description="Basic and acidic residues" evidence="1">
    <location>
        <begin position="58"/>
        <end position="80"/>
    </location>
</feature>
<accession>A0ABQ9TMC5</accession>
<feature type="region of interest" description="Disordered" evidence="1">
    <location>
        <begin position="1"/>
        <end position="142"/>
    </location>
</feature>
<reference evidence="2 3" key="1">
    <citation type="submission" date="2023-05" db="EMBL/GenBank/DDBJ databases">
        <title>B98-5 Cell Line De Novo Hybrid Assembly: An Optical Mapping Approach.</title>
        <authorList>
            <person name="Kananen K."/>
            <person name="Auerbach J.A."/>
            <person name="Kautto E."/>
            <person name="Blachly J.S."/>
        </authorList>
    </citation>
    <scope>NUCLEOTIDE SEQUENCE [LARGE SCALE GENOMIC DNA]</scope>
    <source>
        <strain evidence="2">B95-8</strain>
        <tissue evidence="2">Cell line</tissue>
    </source>
</reference>
<evidence type="ECO:0000313" key="3">
    <source>
        <dbReference type="Proteomes" id="UP001266305"/>
    </source>
</evidence>
<comment type="caution">
    <text evidence="2">The sequence shown here is derived from an EMBL/GenBank/DDBJ whole genome shotgun (WGS) entry which is preliminary data.</text>
</comment>
<evidence type="ECO:0000256" key="1">
    <source>
        <dbReference type="SAM" id="MobiDB-lite"/>
    </source>
</evidence>
<dbReference type="Proteomes" id="UP001266305">
    <property type="component" value="Unassembled WGS sequence"/>
</dbReference>
<proteinExistence type="predicted"/>
<protein>
    <submittedName>
        <fullName evidence="2">Uncharacterized protein</fullName>
    </submittedName>
</protein>
<gene>
    <name evidence="2" type="ORF">P7K49_035346</name>
</gene>
<sequence length="142" mass="16128">MTASAFTTQEYFAQRMAPLKNEPQLPDPGPDLPETQVDRKKMKKRNKEAAGKAVKRYPKPEAKRHMEENPKRDEAEEQGARKKSTGSSSEAPAGTWLPRPLLRCRDCAQPPKGLDFTLKPKKRRGKQQLQKPLGSQEDLLMF</sequence>
<dbReference type="EMBL" id="JASSZA010000020">
    <property type="protein sequence ID" value="KAK2085921.1"/>
    <property type="molecule type" value="Genomic_DNA"/>
</dbReference>
<feature type="compositionally biased region" description="Polar residues" evidence="1">
    <location>
        <begin position="1"/>
        <end position="11"/>
    </location>
</feature>